<keyword evidence="2" id="KW-0472">Membrane</keyword>
<keyword evidence="2" id="KW-0812">Transmembrane</keyword>
<evidence type="ECO:0000256" key="3">
    <source>
        <dbReference type="SAM" id="SignalP"/>
    </source>
</evidence>
<evidence type="ECO:0000256" key="1">
    <source>
        <dbReference type="SAM" id="MobiDB-lite"/>
    </source>
</evidence>
<feature type="transmembrane region" description="Helical" evidence="2">
    <location>
        <begin position="137"/>
        <end position="155"/>
    </location>
</feature>
<feature type="compositionally biased region" description="Low complexity" evidence="1">
    <location>
        <begin position="253"/>
        <end position="264"/>
    </location>
</feature>
<evidence type="ECO:0000313" key="4">
    <source>
        <dbReference type="EMBL" id="KAH9424042.1"/>
    </source>
</evidence>
<sequence>MFSIQIMMTFLVMLFIVKSSAIDEVNMTMINTVKDLESPNYDEKSKEVLKSCLERSTKMMENVTVDDENEHCHCIGMLTTQCIKDFCKNVTKNDNTIIICNSPFDYHKEINCKPIGNESWAGKISPEFCMELSEKSFFIPAWAMILIAIILVSIMKSICNAPLNQSTISDLMGSDKVLNQQAIKTLPIKSQQRLSLSSTTDVSGVPIPISLLEQGQKSEMIYKSKGFYRPVSIKKTTLSLLSKYKIKNKIKSKQQLQPQQQQQKKQQKKPLRKPTKSRIRPNISELRRVVMKDYDEKQPKQILIG</sequence>
<accession>A0ABQ8JN52</accession>
<feature type="signal peptide" evidence="3">
    <location>
        <begin position="1"/>
        <end position="21"/>
    </location>
</feature>
<reference evidence="4 5" key="2">
    <citation type="journal article" date="2022" name="Mol. Biol. Evol.">
        <title>Comparative Genomics Reveals Insights into the Divergent Evolution of Astigmatic Mites and Household Pest Adaptations.</title>
        <authorList>
            <person name="Xiong Q."/>
            <person name="Wan A.T."/>
            <person name="Liu X."/>
            <person name="Fung C.S."/>
            <person name="Xiao X."/>
            <person name="Malainual N."/>
            <person name="Hou J."/>
            <person name="Wang L."/>
            <person name="Wang M."/>
            <person name="Yang K.Y."/>
            <person name="Cui Y."/>
            <person name="Leung E.L."/>
            <person name="Nong W."/>
            <person name="Shin S.K."/>
            <person name="Au S.W."/>
            <person name="Jeong K.Y."/>
            <person name="Chew F.T."/>
            <person name="Hui J.H."/>
            <person name="Leung T.F."/>
            <person name="Tungtrongchitr A."/>
            <person name="Zhong N."/>
            <person name="Liu Z."/>
            <person name="Tsui S.K."/>
        </authorList>
    </citation>
    <scope>NUCLEOTIDE SEQUENCE [LARGE SCALE GENOMIC DNA]</scope>
    <source>
        <strain evidence="4">Derp</strain>
    </source>
</reference>
<dbReference type="Proteomes" id="UP000887458">
    <property type="component" value="Unassembled WGS sequence"/>
</dbReference>
<feature type="compositionally biased region" description="Basic residues" evidence="1">
    <location>
        <begin position="265"/>
        <end position="279"/>
    </location>
</feature>
<feature type="chain" id="PRO_5046851578" evidence="3">
    <location>
        <begin position="22"/>
        <end position="305"/>
    </location>
</feature>
<organism evidence="4 5">
    <name type="scientific">Dermatophagoides pteronyssinus</name>
    <name type="common">European house dust mite</name>
    <dbReference type="NCBI Taxonomy" id="6956"/>
    <lineage>
        <taxon>Eukaryota</taxon>
        <taxon>Metazoa</taxon>
        <taxon>Ecdysozoa</taxon>
        <taxon>Arthropoda</taxon>
        <taxon>Chelicerata</taxon>
        <taxon>Arachnida</taxon>
        <taxon>Acari</taxon>
        <taxon>Acariformes</taxon>
        <taxon>Sarcoptiformes</taxon>
        <taxon>Astigmata</taxon>
        <taxon>Psoroptidia</taxon>
        <taxon>Analgoidea</taxon>
        <taxon>Pyroglyphidae</taxon>
        <taxon>Dermatophagoidinae</taxon>
        <taxon>Dermatophagoides</taxon>
    </lineage>
</organism>
<evidence type="ECO:0000313" key="5">
    <source>
        <dbReference type="Proteomes" id="UP000887458"/>
    </source>
</evidence>
<gene>
    <name evidence="4" type="ORF">DERP_008890</name>
</gene>
<feature type="region of interest" description="Disordered" evidence="1">
    <location>
        <begin position="251"/>
        <end position="292"/>
    </location>
</feature>
<protein>
    <submittedName>
        <fullName evidence="4">Uncharacterized protein</fullName>
    </submittedName>
</protein>
<comment type="caution">
    <text evidence="4">The sequence shown here is derived from an EMBL/GenBank/DDBJ whole genome shotgun (WGS) entry which is preliminary data.</text>
</comment>
<keyword evidence="3" id="KW-0732">Signal</keyword>
<keyword evidence="5" id="KW-1185">Reference proteome</keyword>
<dbReference type="EMBL" id="NJHN03000030">
    <property type="protein sequence ID" value="KAH9424042.1"/>
    <property type="molecule type" value="Genomic_DNA"/>
</dbReference>
<reference evidence="4 5" key="1">
    <citation type="journal article" date="2018" name="J. Allergy Clin. Immunol.">
        <title>High-quality assembly of Dermatophagoides pteronyssinus genome and transcriptome reveals a wide range of novel allergens.</title>
        <authorList>
            <person name="Liu X.Y."/>
            <person name="Yang K.Y."/>
            <person name="Wang M.Q."/>
            <person name="Kwok J.S."/>
            <person name="Zeng X."/>
            <person name="Yang Z."/>
            <person name="Xiao X.J."/>
            <person name="Lau C.P."/>
            <person name="Li Y."/>
            <person name="Huang Z.M."/>
            <person name="Ba J.G."/>
            <person name="Yim A.K."/>
            <person name="Ouyang C.Y."/>
            <person name="Ngai S.M."/>
            <person name="Chan T.F."/>
            <person name="Leung E.L."/>
            <person name="Liu L."/>
            <person name="Liu Z.G."/>
            <person name="Tsui S.K."/>
        </authorList>
    </citation>
    <scope>NUCLEOTIDE SEQUENCE [LARGE SCALE GENOMIC DNA]</scope>
    <source>
        <strain evidence="4">Derp</strain>
    </source>
</reference>
<evidence type="ECO:0000256" key="2">
    <source>
        <dbReference type="SAM" id="Phobius"/>
    </source>
</evidence>
<name>A0ABQ8JN52_DERPT</name>
<keyword evidence="2" id="KW-1133">Transmembrane helix</keyword>
<proteinExistence type="predicted"/>